<dbReference type="InterPro" id="IPR003439">
    <property type="entry name" value="ABC_transporter-like_ATP-bd"/>
</dbReference>
<dbReference type="CDD" id="cd03230">
    <property type="entry name" value="ABC_DR_subfamily_A"/>
    <property type="match status" value="1"/>
</dbReference>
<feature type="domain" description="ABC transporter" evidence="3">
    <location>
        <begin position="4"/>
        <end position="229"/>
    </location>
</feature>
<dbReference type="PANTHER" id="PTHR43158:SF5">
    <property type="entry name" value="ABC TRANSPORTER, ATP-BINDING PROTEIN"/>
    <property type="match status" value="1"/>
</dbReference>
<reference evidence="5" key="1">
    <citation type="journal article" date="2019" name="Int. J. Syst. Evol. Microbiol.">
        <title>The Global Catalogue of Microorganisms (GCM) 10K type strain sequencing project: providing services to taxonomists for standard genome sequencing and annotation.</title>
        <authorList>
            <consortium name="The Broad Institute Genomics Platform"/>
            <consortium name="The Broad Institute Genome Sequencing Center for Infectious Disease"/>
            <person name="Wu L."/>
            <person name="Ma J."/>
        </authorList>
    </citation>
    <scope>NUCLEOTIDE SEQUENCE [LARGE SCALE GENOMIC DNA]</scope>
    <source>
        <strain evidence="5">JCM 15591</strain>
    </source>
</reference>
<dbReference type="RefSeq" id="WP_344068979.1">
    <property type="nucleotide sequence ID" value="NZ_BAAAPN010000104.1"/>
</dbReference>
<dbReference type="Gene3D" id="3.40.50.300">
    <property type="entry name" value="P-loop containing nucleotide triphosphate hydrolases"/>
    <property type="match status" value="1"/>
</dbReference>
<keyword evidence="1" id="KW-0547">Nucleotide-binding</keyword>
<evidence type="ECO:0000256" key="1">
    <source>
        <dbReference type="ARBA" id="ARBA00022741"/>
    </source>
</evidence>
<dbReference type="EMBL" id="BAAAPN010000104">
    <property type="protein sequence ID" value="GAA1775745.1"/>
    <property type="molecule type" value="Genomic_DNA"/>
</dbReference>
<dbReference type="SMART" id="SM00382">
    <property type="entry name" value="AAA"/>
    <property type="match status" value="1"/>
</dbReference>
<evidence type="ECO:0000313" key="5">
    <source>
        <dbReference type="Proteomes" id="UP001501475"/>
    </source>
</evidence>
<dbReference type="InterPro" id="IPR027417">
    <property type="entry name" value="P-loop_NTPase"/>
</dbReference>
<evidence type="ECO:0000256" key="2">
    <source>
        <dbReference type="ARBA" id="ARBA00022840"/>
    </source>
</evidence>
<keyword evidence="2 4" id="KW-0067">ATP-binding</keyword>
<comment type="caution">
    <text evidence="4">The sequence shown here is derived from an EMBL/GenBank/DDBJ whole genome shotgun (WGS) entry which is preliminary data.</text>
</comment>
<accession>A0ABP4XF41</accession>
<dbReference type="Proteomes" id="UP001501475">
    <property type="component" value="Unassembled WGS sequence"/>
</dbReference>
<proteinExistence type="predicted"/>
<dbReference type="GO" id="GO:0005524">
    <property type="term" value="F:ATP binding"/>
    <property type="evidence" value="ECO:0007669"/>
    <property type="project" value="UniProtKB-KW"/>
</dbReference>
<keyword evidence="5" id="KW-1185">Reference proteome</keyword>
<dbReference type="SUPFAM" id="SSF52540">
    <property type="entry name" value="P-loop containing nucleoside triphosphate hydrolases"/>
    <property type="match status" value="1"/>
</dbReference>
<gene>
    <name evidence="4" type="ORF">GCM10009810_36030</name>
</gene>
<protein>
    <submittedName>
        <fullName evidence="4">ABC transporter ATP-binding protein</fullName>
    </submittedName>
</protein>
<sequence length="297" mass="31734">MDAITLAGVTKRFGDVVALDDVSLGFGAHLITGLVGRNGAGKSTLLDLAAGRSHVTKGTIRVLGHEPFENRRVLADVCAVTESQPFPARFSVDAVLFGARLLQPRWDRRLADDLVDLFALRRRQTVGKLSRGQRSSLGVVIALASRAPVTILDEPYVGLDAVARRLFYDRLLEEVVAEPRTVIFSSHLIDEIAHLLDHLVLLDRGRVILDAPTDEVRESVVEVSGPRVLVDAYAADLPILARADLGGVSRVTVRGASAHRAAACGLTVRALPLQDVLVALSTPHPGAPVEPIAAVAS</sequence>
<organism evidence="4 5">
    <name type="scientific">Nostocoides vanveenii</name>
    <dbReference type="NCBI Taxonomy" id="330835"/>
    <lineage>
        <taxon>Bacteria</taxon>
        <taxon>Bacillati</taxon>
        <taxon>Actinomycetota</taxon>
        <taxon>Actinomycetes</taxon>
        <taxon>Micrococcales</taxon>
        <taxon>Intrasporangiaceae</taxon>
        <taxon>Nostocoides</taxon>
    </lineage>
</organism>
<evidence type="ECO:0000259" key="3">
    <source>
        <dbReference type="PROSITE" id="PS50893"/>
    </source>
</evidence>
<dbReference type="Pfam" id="PF00005">
    <property type="entry name" value="ABC_tran"/>
    <property type="match status" value="1"/>
</dbReference>
<dbReference type="PANTHER" id="PTHR43158">
    <property type="entry name" value="SKFA PEPTIDE EXPORT ATP-BINDING PROTEIN SKFE"/>
    <property type="match status" value="1"/>
</dbReference>
<dbReference type="InterPro" id="IPR003593">
    <property type="entry name" value="AAA+_ATPase"/>
</dbReference>
<evidence type="ECO:0000313" key="4">
    <source>
        <dbReference type="EMBL" id="GAA1775745.1"/>
    </source>
</evidence>
<dbReference type="PROSITE" id="PS50893">
    <property type="entry name" value="ABC_TRANSPORTER_2"/>
    <property type="match status" value="1"/>
</dbReference>
<name>A0ABP4XF41_9MICO</name>